<organism evidence="1 2">
    <name type="scientific">Pricia mediterranea</name>
    <dbReference type="NCBI Taxonomy" id="3076079"/>
    <lineage>
        <taxon>Bacteria</taxon>
        <taxon>Pseudomonadati</taxon>
        <taxon>Bacteroidota</taxon>
        <taxon>Flavobacteriia</taxon>
        <taxon>Flavobacteriales</taxon>
        <taxon>Flavobacteriaceae</taxon>
        <taxon>Pricia</taxon>
    </lineage>
</organism>
<dbReference type="EMBL" id="JAVTTP010000001">
    <property type="protein sequence ID" value="MDT7827992.1"/>
    <property type="molecule type" value="Genomic_DNA"/>
</dbReference>
<dbReference type="Proteomes" id="UP001250656">
    <property type="component" value="Unassembled WGS sequence"/>
</dbReference>
<sequence length="202" mass="23889">MNQEKRYEYFANRHNYISGHPKLTDREIVENVHILNQEAEKFKKLVCVSCWNKSKNESAALWKIYSDLNKGIMITSKVTNIIEAFSGTSENIEFTEVVYINYNTDIMPDSNKWDPTYHKHKAYEYENEVRLIFTQNFDTTLTYDWNKEEVQEGKYVSLKIKDLIDEIIISPYAPQWFFELVKDISQKYGLNKPVMASELSKN</sequence>
<reference evidence="1 2" key="1">
    <citation type="submission" date="2023-09" db="EMBL/GenBank/DDBJ databases">
        <title>Novel taxa isolated from Blanes Bay.</title>
        <authorList>
            <person name="Rey-Velasco X."/>
            <person name="Lucena T."/>
        </authorList>
    </citation>
    <scope>NUCLEOTIDE SEQUENCE [LARGE SCALE GENOMIC DNA]</scope>
    <source>
        <strain evidence="1 2">S334</strain>
    </source>
</reference>
<gene>
    <name evidence="1" type="ORF">RQM65_04855</name>
</gene>
<name>A0ABU3L2R9_9FLAO</name>
<evidence type="ECO:0000313" key="2">
    <source>
        <dbReference type="Proteomes" id="UP001250656"/>
    </source>
</evidence>
<keyword evidence="2" id="KW-1185">Reference proteome</keyword>
<evidence type="ECO:0000313" key="1">
    <source>
        <dbReference type="EMBL" id="MDT7827992.1"/>
    </source>
</evidence>
<dbReference type="RefSeq" id="WP_314013123.1">
    <property type="nucleotide sequence ID" value="NZ_JAVTTP010000001.1"/>
</dbReference>
<comment type="caution">
    <text evidence="1">The sequence shown here is derived from an EMBL/GenBank/DDBJ whole genome shotgun (WGS) entry which is preliminary data.</text>
</comment>
<accession>A0ABU3L2R9</accession>
<protein>
    <submittedName>
        <fullName evidence="1">DUF2971 domain-containing protein</fullName>
    </submittedName>
</protein>
<proteinExistence type="predicted"/>